<protein>
    <submittedName>
        <fullName evidence="3">Uncharacterized protein</fullName>
    </submittedName>
</protein>
<evidence type="ECO:0000313" key="3">
    <source>
        <dbReference type="EMBL" id="ACL57325.1"/>
    </source>
</evidence>
<name>B8IBB0_METNO</name>
<dbReference type="RefSeq" id="WP_015929005.1">
    <property type="nucleotide sequence ID" value="NC_011894.1"/>
</dbReference>
<dbReference type="AlphaFoldDB" id="B8IBB0"/>
<proteinExistence type="predicted"/>
<keyword evidence="2" id="KW-0472">Membrane</keyword>
<sequence>MRNWLTKGLPSAGLFAGPVAWLVSTQANYALVPWVCAQRLPAIPVLAAVLVVLSLWGGFLSGRAYLRPPEADETTVPAPDGSRAASLDAPEGGRPHRLVAAMGVLIALLFALVIAAQGAAGLVLDGCER</sequence>
<evidence type="ECO:0000256" key="1">
    <source>
        <dbReference type="SAM" id="MobiDB-lite"/>
    </source>
</evidence>
<dbReference type="Proteomes" id="UP000008207">
    <property type="component" value="Chromosome"/>
</dbReference>
<evidence type="ECO:0000313" key="4">
    <source>
        <dbReference type="Proteomes" id="UP000008207"/>
    </source>
</evidence>
<feature type="region of interest" description="Disordered" evidence="1">
    <location>
        <begin position="71"/>
        <end position="90"/>
    </location>
</feature>
<reference evidence="3 4" key="1">
    <citation type="submission" date="2009-01" db="EMBL/GenBank/DDBJ databases">
        <title>Complete sequence of chromosome of Methylobacterium nodulans ORS 2060.</title>
        <authorList>
            <consortium name="US DOE Joint Genome Institute"/>
            <person name="Lucas S."/>
            <person name="Copeland A."/>
            <person name="Lapidus A."/>
            <person name="Glavina del Rio T."/>
            <person name="Dalin E."/>
            <person name="Tice H."/>
            <person name="Bruce D."/>
            <person name="Goodwin L."/>
            <person name="Pitluck S."/>
            <person name="Sims D."/>
            <person name="Brettin T."/>
            <person name="Detter J.C."/>
            <person name="Han C."/>
            <person name="Larimer F."/>
            <person name="Land M."/>
            <person name="Hauser L."/>
            <person name="Kyrpides N."/>
            <person name="Ivanova N."/>
            <person name="Marx C.J."/>
            <person name="Richardson P."/>
        </authorList>
    </citation>
    <scope>NUCLEOTIDE SEQUENCE [LARGE SCALE GENOMIC DNA]</scope>
    <source>
        <strain evidence="4">LMG 21967 / CNCM I-2342 / ORS 2060</strain>
    </source>
</reference>
<dbReference type="STRING" id="460265.Mnod_2350"/>
<keyword evidence="2" id="KW-0812">Transmembrane</keyword>
<organism evidence="3 4">
    <name type="scientific">Methylobacterium nodulans (strain LMG 21967 / CNCM I-2342 / ORS 2060)</name>
    <dbReference type="NCBI Taxonomy" id="460265"/>
    <lineage>
        <taxon>Bacteria</taxon>
        <taxon>Pseudomonadati</taxon>
        <taxon>Pseudomonadota</taxon>
        <taxon>Alphaproteobacteria</taxon>
        <taxon>Hyphomicrobiales</taxon>
        <taxon>Methylobacteriaceae</taxon>
        <taxon>Methylobacterium</taxon>
    </lineage>
</organism>
<feature type="transmembrane region" description="Helical" evidence="2">
    <location>
        <begin position="43"/>
        <end position="66"/>
    </location>
</feature>
<feature type="transmembrane region" description="Helical" evidence="2">
    <location>
        <begin position="98"/>
        <end position="124"/>
    </location>
</feature>
<dbReference type="EMBL" id="CP001349">
    <property type="protein sequence ID" value="ACL57325.1"/>
    <property type="molecule type" value="Genomic_DNA"/>
</dbReference>
<dbReference type="HOGENOM" id="CLU_168042_0_0_5"/>
<gene>
    <name evidence="3" type="ordered locus">Mnod_2350</name>
</gene>
<dbReference type="eggNOG" id="ENOG50347I0">
    <property type="taxonomic scope" value="Bacteria"/>
</dbReference>
<keyword evidence="4" id="KW-1185">Reference proteome</keyword>
<dbReference type="OrthoDB" id="8233878at2"/>
<feature type="transmembrane region" description="Helical" evidence="2">
    <location>
        <begin position="12"/>
        <end position="31"/>
    </location>
</feature>
<keyword evidence="2" id="KW-1133">Transmembrane helix</keyword>
<evidence type="ECO:0000256" key="2">
    <source>
        <dbReference type="SAM" id="Phobius"/>
    </source>
</evidence>
<dbReference type="KEGG" id="mno:Mnod_2350"/>
<accession>B8IBB0</accession>